<evidence type="ECO:0000313" key="3">
    <source>
        <dbReference type="WBParaSite" id="BXY_1482900.1"/>
    </source>
</evidence>
<dbReference type="Proteomes" id="UP000095284">
    <property type="component" value="Unplaced"/>
</dbReference>
<organism evidence="2 3">
    <name type="scientific">Bursaphelenchus xylophilus</name>
    <name type="common">Pinewood nematode worm</name>
    <name type="synonym">Aphelenchoides xylophilus</name>
    <dbReference type="NCBI Taxonomy" id="6326"/>
    <lineage>
        <taxon>Eukaryota</taxon>
        <taxon>Metazoa</taxon>
        <taxon>Ecdysozoa</taxon>
        <taxon>Nematoda</taxon>
        <taxon>Chromadorea</taxon>
        <taxon>Rhabditida</taxon>
        <taxon>Tylenchina</taxon>
        <taxon>Tylenchomorpha</taxon>
        <taxon>Aphelenchoidea</taxon>
        <taxon>Aphelenchoididae</taxon>
        <taxon>Bursaphelenchus</taxon>
    </lineage>
</organism>
<reference evidence="3" key="1">
    <citation type="submission" date="2016-11" db="UniProtKB">
        <authorList>
            <consortium name="WormBaseParasite"/>
        </authorList>
    </citation>
    <scope>IDENTIFICATION</scope>
</reference>
<proteinExistence type="predicted"/>
<protein>
    <submittedName>
        <fullName evidence="3">EF-hand domain-containing protein</fullName>
    </submittedName>
</protein>
<accession>A0A1I7SP39</accession>
<feature type="compositionally biased region" description="Polar residues" evidence="1">
    <location>
        <begin position="1"/>
        <end position="15"/>
    </location>
</feature>
<evidence type="ECO:0000313" key="2">
    <source>
        <dbReference type="Proteomes" id="UP000095284"/>
    </source>
</evidence>
<dbReference type="WBParaSite" id="BXY_1482900.1">
    <property type="protein sequence ID" value="BXY_1482900.1"/>
    <property type="gene ID" value="BXY_1482900"/>
</dbReference>
<evidence type="ECO:0000256" key="1">
    <source>
        <dbReference type="SAM" id="MobiDB-lite"/>
    </source>
</evidence>
<dbReference type="AlphaFoldDB" id="A0A1I7SP39"/>
<sequence>MILASQPKSANSTQLRSKRKPEVKITELMDRYASGALRIDDLMDILEGSSPSTDDEEAIVEKPEAVLEFEKDLNFTQVEMEFKNFRLNFSMTTNLESDCENATAIVMIMSTGAKNDYFQRLLIRYTYLGK</sequence>
<name>A0A1I7SP39_BURXY</name>
<feature type="region of interest" description="Disordered" evidence="1">
    <location>
        <begin position="1"/>
        <end position="20"/>
    </location>
</feature>